<dbReference type="PANTHER" id="PTHR36681">
    <property type="entry name" value="NUCLEAR GTPASE, GERMINAL CENTER-ASSOCIATED, TANDEM DUPLICATE 3"/>
    <property type="match status" value="1"/>
</dbReference>
<reference evidence="5 6" key="1">
    <citation type="submission" date="2016-04" db="EMBL/GenBank/DDBJ databases">
        <title>A degradative enzymes factory behind the ericoid mycorrhizal symbiosis.</title>
        <authorList>
            <consortium name="DOE Joint Genome Institute"/>
            <person name="Martino E."/>
            <person name="Morin E."/>
            <person name="Grelet G."/>
            <person name="Kuo A."/>
            <person name="Kohler A."/>
            <person name="Daghino S."/>
            <person name="Barry K."/>
            <person name="Choi C."/>
            <person name="Cichocki N."/>
            <person name="Clum A."/>
            <person name="Copeland A."/>
            <person name="Hainaut M."/>
            <person name="Haridas S."/>
            <person name="Labutti K."/>
            <person name="Lindquist E."/>
            <person name="Lipzen A."/>
            <person name="Khouja H.-R."/>
            <person name="Murat C."/>
            <person name="Ohm R."/>
            <person name="Olson A."/>
            <person name="Spatafora J."/>
            <person name="Veneault-Fourrey C."/>
            <person name="Henrissat B."/>
            <person name="Grigoriev I."/>
            <person name="Martin F."/>
            <person name="Perotto S."/>
        </authorList>
    </citation>
    <scope>NUCLEOTIDE SEQUENCE [LARGE SCALE GENOMIC DNA]</scope>
    <source>
        <strain evidence="5 6">F</strain>
    </source>
</reference>
<keyword evidence="6" id="KW-1185">Reference proteome</keyword>
<feature type="domain" description="Dynamin N-terminal" evidence="3">
    <location>
        <begin position="121"/>
        <end position="363"/>
    </location>
</feature>
<name>A0A2J6R2X1_HYAVF</name>
<dbReference type="InterPro" id="IPR027417">
    <property type="entry name" value="P-loop_NTPase"/>
</dbReference>
<keyword evidence="1" id="KW-0175">Coiled coil</keyword>
<accession>A0A2J6R2X1</accession>
<evidence type="ECO:0008006" key="7">
    <source>
        <dbReference type="Google" id="ProtNLM"/>
    </source>
</evidence>
<dbReference type="PANTHER" id="PTHR36681:SF3">
    <property type="entry name" value="NUCLEAR GTPASE, GERMINAL CENTER-ASSOCIATED, TANDEM DUPLICATE 3"/>
    <property type="match status" value="1"/>
</dbReference>
<gene>
    <name evidence="5" type="ORF">L207DRAFT_639660</name>
</gene>
<dbReference type="InterPro" id="IPR056024">
    <property type="entry name" value="DUF7605"/>
</dbReference>
<feature type="domain" description="DUF7605" evidence="4">
    <location>
        <begin position="705"/>
        <end position="877"/>
    </location>
</feature>
<dbReference type="Gene3D" id="3.40.50.300">
    <property type="entry name" value="P-loop containing nucleotide triphosphate hydrolases"/>
    <property type="match status" value="1"/>
</dbReference>
<dbReference type="OrthoDB" id="3598281at2759"/>
<evidence type="ECO:0000313" key="6">
    <source>
        <dbReference type="Proteomes" id="UP000235786"/>
    </source>
</evidence>
<dbReference type="Pfam" id="PF24564">
    <property type="entry name" value="DUF7605"/>
    <property type="match status" value="1"/>
</dbReference>
<evidence type="ECO:0000259" key="4">
    <source>
        <dbReference type="Pfam" id="PF24564"/>
    </source>
</evidence>
<feature type="coiled-coil region" evidence="1">
    <location>
        <begin position="415"/>
        <end position="456"/>
    </location>
</feature>
<dbReference type="Proteomes" id="UP000235786">
    <property type="component" value="Unassembled WGS sequence"/>
</dbReference>
<protein>
    <recommendedName>
        <fullName evidence="7">P-loop containing nucleoside triphosphate hydrolase protein</fullName>
    </recommendedName>
</protein>
<proteinExistence type="predicted"/>
<feature type="compositionally biased region" description="Basic residues" evidence="2">
    <location>
        <begin position="1"/>
        <end position="11"/>
    </location>
</feature>
<dbReference type="InterPro" id="IPR045063">
    <property type="entry name" value="Dynamin_N"/>
</dbReference>
<organism evidence="5 6">
    <name type="scientific">Hyaloscypha variabilis (strain UAMH 11265 / GT02V1 / F)</name>
    <name type="common">Meliniomyces variabilis</name>
    <dbReference type="NCBI Taxonomy" id="1149755"/>
    <lineage>
        <taxon>Eukaryota</taxon>
        <taxon>Fungi</taxon>
        <taxon>Dikarya</taxon>
        <taxon>Ascomycota</taxon>
        <taxon>Pezizomycotina</taxon>
        <taxon>Leotiomycetes</taxon>
        <taxon>Helotiales</taxon>
        <taxon>Hyaloscyphaceae</taxon>
        <taxon>Hyaloscypha</taxon>
        <taxon>Hyaloscypha variabilis</taxon>
    </lineage>
</organism>
<evidence type="ECO:0000256" key="2">
    <source>
        <dbReference type="SAM" id="MobiDB-lite"/>
    </source>
</evidence>
<dbReference type="Pfam" id="PF00350">
    <property type="entry name" value="Dynamin_N"/>
    <property type="match status" value="1"/>
</dbReference>
<feature type="region of interest" description="Disordered" evidence="2">
    <location>
        <begin position="1"/>
        <end position="31"/>
    </location>
</feature>
<dbReference type="AlphaFoldDB" id="A0A2J6R2X1"/>
<evidence type="ECO:0000259" key="3">
    <source>
        <dbReference type="Pfam" id="PF00350"/>
    </source>
</evidence>
<dbReference type="SUPFAM" id="SSF52540">
    <property type="entry name" value="P-loop containing nucleoside triphosphate hydrolases"/>
    <property type="match status" value="1"/>
</dbReference>
<evidence type="ECO:0000256" key="1">
    <source>
        <dbReference type="SAM" id="Coils"/>
    </source>
</evidence>
<dbReference type="EMBL" id="KZ613957">
    <property type="protein sequence ID" value="PMD32866.1"/>
    <property type="molecule type" value="Genomic_DNA"/>
</dbReference>
<evidence type="ECO:0000313" key="5">
    <source>
        <dbReference type="EMBL" id="PMD32866.1"/>
    </source>
</evidence>
<sequence length="1005" mass="114481">MAPPKIKRNVKKERDLIPPPRQGLGSFNTDPNAIVASSSNSGFTMPALDPLIPDPAWKQCEREDRHERVKIKEQAAKKAVIALKKMSNTLKLHLLTNPACQPRIEKIQEILARKKDFQVMVGFLGMTGAGKSTLINTLIKYKDLLPSSSWRASTAVVTEVSYNKSSDRDKFFRAEVVYISAEEWRLELESIFEDIHAEQASVADGDSEVDEERKERIKQSFDKLKCVYPHINTRQKLNSTTVEDLLAYPDVDKCLSSTQTIETRTRSQLSGKIRKYIDSGESTGSAHWPLVRLVKIFIKSSLLEPGIVLVDLPGNLDSNAARSAIAEKYSRELAISVVVANISRGISEKNAAELLEKFTKRGLQLDGLYNADSLCFVLSQTDREFDYAQYAKQYPDVGKHVSEDQKLAWQYRGDIVELKHERDSAEKAHRKNEKRVKELSNAIKKLNSRLNAFSSTSSTLQLTRKRGANEDEASPVLPASSEHMALRKNLIELQQLLSDQKDTVQSGSKDLISYNRRIKFKERALHFARSRYIGQCIRHRNDQSSEAIRNDYKATLTEMGRQAHNDLQVFPVSATIHQIYQTWENTGNSEKRSAGFPNRTDTGVPALRDWLYGTTLDDRERIAQAFLDDVDEFLAKVQPWLMDKFGQNKMPLEVRGQWEPQIESLVTDLEANLRNLTIKTETKMKHLVEENIYSIIPQAEKLAGAKARETAEKWTTVCHWSTHRKINSKRGLWTDSKGRDHKWNHELVHDFTTHVVKPWDATFNRQFPKEKANYIDAAKVLISEFVQAIAISKDIFPDVSDGVEVLKEHILRTQKALSREIDAAFDEMKKVIKKSHKLAVPAVRSFLEEMYEHCASETGKGLYLRNKKYIDTFMAKKGILLHRVGKKAIKAELDRLLNNIPTRLGQANALVLKDVRDEIKSFFERNSTDGTRLSTRKVISTSKVRLQKDFLADIEALAKDWKLPVQNEEISDDDETEDEMGFNDELFIDLSKGDEDDDYTDGDAE</sequence>